<gene>
    <name evidence="3" type="ORF">N825_32780</name>
</gene>
<dbReference type="STRING" id="1385369.N825_32780"/>
<keyword evidence="1" id="KW-0472">Membrane</keyword>
<dbReference type="Proteomes" id="UP000019486">
    <property type="component" value="Unassembled WGS sequence"/>
</dbReference>
<evidence type="ECO:0000256" key="1">
    <source>
        <dbReference type="SAM" id="Phobius"/>
    </source>
</evidence>
<feature type="transmembrane region" description="Helical" evidence="1">
    <location>
        <begin position="113"/>
        <end position="134"/>
    </location>
</feature>
<keyword evidence="1" id="KW-1133">Transmembrane helix</keyword>
<name>W9H3U0_9PROT</name>
<feature type="domain" description="DUF1468" evidence="2">
    <location>
        <begin position="8"/>
        <end position="139"/>
    </location>
</feature>
<dbReference type="Pfam" id="PF07331">
    <property type="entry name" value="TctB"/>
    <property type="match status" value="1"/>
</dbReference>
<feature type="transmembrane region" description="Helical" evidence="1">
    <location>
        <begin position="38"/>
        <end position="56"/>
    </location>
</feature>
<dbReference type="InterPro" id="IPR009936">
    <property type="entry name" value="DUF1468"/>
</dbReference>
<feature type="transmembrane region" description="Helical" evidence="1">
    <location>
        <begin position="76"/>
        <end position="107"/>
    </location>
</feature>
<evidence type="ECO:0000313" key="4">
    <source>
        <dbReference type="Proteomes" id="UP000019486"/>
    </source>
</evidence>
<evidence type="ECO:0000313" key="3">
    <source>
        <dbReference type="EMBL" id="EWY40704.1"/>
    </source>
</evidence>
<accession>W9H3U0</accession>
<keyword evidence="4" id="KW-1185">Reference proteome</keyword>
<evidence type="ECO:0000259" key="2">
    <source>
        <dbReference type="Pfam" id="PF07331"/>
    </source>
</evidence>
<comment type="caution">
    <text evidence="3">The sequence shown here is derived from an EMBL/GenBank/DDBJ whole genome shotgun (WGS) entry which is preliminary data.</text>
</comment>
<organism evidence="3 4">
    <name type="scientific">Skermanella stibiiresistens SB22</name>
    <dbReference type="NCBI Taxonomy" id="1385369"/>
    <lineage>
        <taxon>Bacteria</taxon>
        <taxon>Pseudomonadati</taxon>
        <taxon>Pseudomonadota</taxon>
        <taxon>Alphaproteobacteria</taxon>
        <taxon>Rhodospirillales</taxon>
        <taxon>Azospirillaceae</taxon>
        <taxon>Skermanella</taxon>
    </lineage>
</organism>
<sequence>MRTLERCLALALLLVGAIGIHGASGLSLWDEYTVGPGAAPITYGAILMVCAAVVAVKPSGGGPIDWGPYFPRAISLLVLAAGLAFSIDYIGFTGGLFAFSFAGLAFVARLPPLKALALAAIWVALLYFVFVHLLNIPFPRGLWI</sequence>
<dbReference type="AlphaFoldDB" id="W9H3U0"/>
<keyword evidence="1" id="KW-0812">Transmembrane</keyword>
<dbReference type="EMBL" id="AVFL01000006">
    <property type="protein sequence ID" value="EWY40704.1"/>
    <property type="molecule type" value="Genomic_DNA"/>
</dbReference>
<reference evidence="3 4" key="1">
    <citation type="submission" date="2013-08" db="EMBL/GenBank/DDBJ databases">
        <title>The genome sequence of Skermanella stibiiresistens.</title>
        <authorList>
            <person name="Zhu W."/>
            <person name="Wang G."/>
        </authorList>
    </citation>
    <scope>NUCLEOTIDE SEQUENCE [LARGE SCALE GENOMIC DNA]</scope>
    <source>
        <strain evidence="3 4">SB22</strain>
    </source>
</reference>
<dbReference type="RefSeq" id="WP_051511880.1">
    <property type="nucleotide sequence ID" value="NZ_AVFL01000006.1"/>
</dbReference>
<protein>
    <recommendedName>
        <fullName evidence="2">DUF1468 domain-containing protein</fullName>
    </recommendedName>
</protein>
<proteinExistence type="predicted"/>